<dbReference type="Proteomes" id="UP001492380">
    <property type="component" value="Unassembled WGS sequence"/>
</dbReference>
<organism evidence="10 11">
    <name type="scientific">Phyllosticta capitalensis</name>
    <dbReference type="NCBI Taxonomy" id="121624"/>
    <lineage>
        <taxon>Eukaryota</taxon>
        <taxon>Fungi</taxon>
        <taxon>Dikarya</taxon>
        <taxon>Ascomycota</taxon>
        <taxon>Pezizomycotina</taxon>
        <taxon>Dothideomycetes</taxon>
        <taxon>Dothideomycetes incertae sedis</taxon>
        <taxon>Botryosphaeriales</taxon>
        <taxon>Phyllostictaceae</taxon>
        <taxon>Phyllosticta</taxon>
    </lineage>
</organism>
<gene>
    <name evidence="10" type="ORF">HDK90DRAFT_469693</name>
</gene>
<comment type="caution">
    <text evidence="10">The sequence shown here is derived from an EMBL/GenBank/DDBJ whole genome shotgun (WGS) entry which is preliminary data.</text>
</comment>
<dbReference type="InterPro" id="IPR005579">
    <property type="entry name" value="Cgr1-like"/>
</dbReference>
<feature type="region of interest" description="Disordered" evidence="9">
    <location>
        <begin position="1"/>
        <end position="28"/>
    </location>
</feature>
<evidence type="ECO:0000256" key="3">
    <source>
        <dbReference type="ARBA" id="ARBA00007869"/>
    </source>
</evidence>
<reference evidence="10 11" key="1">
    <citation type="submission" date="2024-04" db="EMBL/GenBank/DDBJ databases">
        <title>Phyllosticta paracitricarpa is synonymous to the EU quarantine fungus P. citricarpa based on phylogenomic analyses.</title>
        <authorList>
            <consortium name="Lawrence Berkeley National Laboratory"/>
            <person name="Van Ingen-Buijs V.A."/>
            <person name="Van Westerhoven A.C."/>
            <person name="Haridas S."/>
            <person name="Skiadas P."/>
            <person name="Martin F."/>
            <person name="Groenewald J.Z."/>
            <person name="Crous P.W."/>
            <person name="Seidl M.F."/>
        </authorList>
    </citation>
    <scope>NUCLEOTIDE SEQUENCE [LARGE SCALE GENOMIC DNA]</scope>
    <source>
        <strain evidence="10 11">CBS 123374</strain>
    </source>
</reference>
<comment type="function">
    <text evidence="1 8">Involved in nucleolar integrity and required for processing of the pre-rRNA for the 60S ribosome subunit.</text>
</comment>
<evidence type="ECO:0000256" key="7">
    <source>
        <dbReference type="ARBA" id="ARBA00023242"/>
    </source>
</evidence>
<accession>A0ABR1YE30</accession>
<keyword evidence="6" id="KW-0175">Coiled coil</keyword>
<evidence type="ECO:0000256" key="4">
    <source>
        <dbReference type="ARBA" id="ARBA00022517"/>
    </source>
</evidence>
<evidence type="ECO:0000256" key="9">
    <source>
        <dbReference type="SAM" id="MobiDB-lite"/>
    </source>
</evidence>
<keyword evidence="4 8" id="KW-0690">Ribosome biogenesis</keyword>
<feature type="region of interest" description="Disordered" evidence="9">
    <location>
        <begin position="85"/>
        <end position="110"/>
    </location>
</feature>
<dbReference type="Pfam" id="PF03879">
    <property type="entry name" value="Cgr1"/>
    <property type="match status" value="1"/>
</dbReference>
<keyword evidence="5 8" id="KW-0698">rRNA processing</keyword>
<comment type="similarity">
    <text evidence="3 8">Belongs to the CGR1 family.</text>
</comment>
<evidence type="ECO:0000256" key="1">
    <source>
        <dbReference type="ARBA" id="ARBA00004090"/>
    </source>
</evidence>
<keyword evidence="11" id="KW-1185">Reference proteome</keyword>
<name>A0ABR1YE30_9PEZI</name>
<keyword evidence="7 8" id="KW-0539">Nucleus</keyword>
<evidence type="ECO:0000256" key="6">
    <source>
        <dbReference type="ARBA" id="ARBA00023054"/>
    </source>
</evidence>
<evidence type="ECO:0000313" key="11">
    <source>
        <dbReference type="Proteomes" id="UP001492380"/>
    </source>
</evidence>
<protein>
    <recommendedName>
        <fullName evidence="8">rRNA-processing protein</fullName>
    </recommendedName>
</protein>
<evidence type="ECO:0000256" key="5">
    <source>
        <dbReference type="ARBA" id="ARBA00022552"/>
    </source>
</evidence>
<evidence type="ECO:0000256" key="2">
    <source>
        <dbReference type="ARBA" id="ARBA00004604"/>
    </source>
</evidence>
<sequence length="138" mass="15660">MSAPEAEPTNPVSAPSQPPVQGMRKNGTPLLRCNIVPAAHTSPGKHWHQPKKAFRPTAGLTSYAKRAEERKALAAVKAKEKELKDEKEAARQAHVQSIKERREKKAERERYEQLAAKMHAKKVERLKRKEKRNKLLKS</sequence>
<evidence type="ECO:0000256" key="8">
    <source>
        <dbReference type="RuleBase" id="RU363084"/>
    </source>
</evidence>
<dbReference type="EMBL" id="JBBWRZ010000011">
    <property type="protein sequence ID" value="KAK8225997.1"/>
    <property type="molecule type" value="Genomic_DNA"/>
</dbReference>
<evidence type="ECO:0000313" key="10">
    <source>
        <dbReference type="EMBL" id="KAK8225997.1"/>
    </source>
</evidence>
<comment type="subcellular location">
    <subcellularLocation>
        <location evidence="2 8">Nucleus</location>
        <location evidence="2 8">Nucleolus</location>
    </subcellularLocation>
</comment>
<proteinExistence type="inferred from homology"/>